<evidence type="ECO:0000313" key="11">
    <source>
        <dbReference type="EMBL" id="KAH6685844.1"/>
    </source>
</evidence>
<dbReference type="SUPFAM" id="SSF103506">
    <property type="entry name" value="Mitochondrial carrier"/>
    <property type="match status" value="1"/>
</dbReference>
<name>A0A9P9A9H7_9PEZI</name>
<dbReference type="Gene3D" id="1.50.40.10">
    <property type="entry name" value="Mitochondrial carrier domain"/>
    <property type="match status" value="1"/>
</dbReference>
<evidence type="ECO:0000256" key="4">
    <source>
        <dbReference type="ARBA" id="ARBA00022692"/>
    </source>
</evidence>
<dbReference type="Pfam" id="PF00153">
    <property type="entry name" value="Mito_carr"/>
    <property type="match status" value="3"/>
</dbReference>
<dbReference type="EMBL" id="JAGSXJ010000014">
    <property type="protein sequence ID" value="KAH6685844.1"/>
    <property type="molecule type" value="Genomic_DNA"/>
</dbReference>
<dbReference type="PROSITE" id="PS50920">
    <property type="entry name" value="SOLCAR"/>
    <property type="match status" value="3"/>
</dbReference>
<keyword evidence="12" id="KW-1185">Reference proteome</keyword>
<dbReference type="InterPro" id="IPR050391">
    <property type="entry name" value="Mito_Metabolite_Transporter"/>
</dbReference>
<keyword evidence="5" id="KW-0677">Repeat</keyword>
<evidence type="ECO:0000256" key="6">
    <source>
        <dbReference type="ARBA" id="ARBA00022792"/>
    </source>
</evidence>
<evidence type="ECO:0000313" key="12">
    <source>
        <dbReference type="Proteomes" id="UP000770015"/>
    </source>
</evidence>
<gene>
    <name evidence="11" type="ORF">F5X68DRAFT_241098</name>
</gene>
<dbReference type="AlphaFoldDB" id="A0A9P9A9H7"/>
<keyword evidence="8 9" id="KW-0472">Membrane</keyword>
<keyword evidence="6" id="KW-0999">Mitochondrion inner membrane</keyword>
<evidence type="ECO:0000256" key="10">
    <source>
        <dbReference type="RuleBase" id="RU000488"/>
    </source>
</evidence>
<proteinExistence type="inferred from homology"/>
<evidence type="ECO:0000256" key="1">
    <source>
        <dbReference type="ARBA" id="ARBA00004141"/>
    </source>
</evidence>
<keyword evidence="7" id="KW-1133">Transmembrane helix</keyword>
<protein>
    <submittedName>
        <fullName evidence="11">Mitochondrial carrier domain-containing protein</fullName>
    </submittedName>
</protein>
<evidence type="ECO:0000256" key="3">
    <source>
        <dbReference type="ARBA" id="ARBA00022448"/>
    </source>
</evidence>
<evidence type="ECO:0000256" key="8">
    <source>
        <dbReference type="ARBA" id="ARBA00023136"/>
    </source>
</evidence>
<dbReference type="Proteomes" id="UP000770015">
    <property type="component" value="Unassembled WGS sequence"/>
</dbReference>
<keyword evidence="6" id="KW-0496">Mitochondrion</keyword>
<keyword evidence="3 10" id="KW-0813">Transport</keyword>
<feature type="repeat" description="Solcar" evidence="9">
    <location>
        <begin position="123"/>
        <end position="209"/>
    </location>
</feature>
<comment type="caution">
    <text evidence="11">The sequence shown here is derived from an EMBL/GenBank/DDBJ whole genome shotgun (WGS) entry which is preliminary data.</text>
</comment>
<feature type="repeat" description="Solcar" evidence="9">
    <location>
        <begin position="30"/>
        <end position="116"/>
    </location>
</feature>
<comment type="similarity">
    <text evidence="2 10">Belongs to the mitochondrial carrier (TC 2.A.29) family.</text>
</comment>
<comment type="subcellular location">
    <subcellularLocation>
        <location evidence="1">Membrane</location>
        <topology evidence="1">Multi-pass membrane protein</topology>
    </subcellularLocation>
</comment>
<accession>A0A9P9A9H7</accession>
<dbReference type="InterPro" id="IPR018108">
    <property type="entry name" value="MCP_transmembrane"/>
</dbReference>
<keyword evidence="4 9" id="KW-0812">Transmembrane</keyword>
<evidence type="ECO:0000256" key="7">
    <source>
        <dbReference type="ARBA" id="ARBA00022989"/>
    </source>
</evidence>
<evidence type="ECO:0000256" key="5">
    <source>
        <dbReference type="ARBA" id="ARBA00022737"/>
    </source>
</evidence>
<evidence type="ECO:0000256" key="9">
    <source>
        <dbReference type="PROSITE-ProRule" id="PRU00282"/>
    </source>
</evidence>
<dbReference type="GO" id="GO:0016020">
    <property type="term" value="C:membrane"/>
    <property type="evidence" value="ECO:0007669"/>
    <property type="project" value="UniProtKB-SubCell"/>
</dbReference>
<evidence type="ECO:0000256" key="2">
    <source>
        <dbReference type="ARBA" id="ARBA00006375"/>
    </source>
</evidence>
<sequence>MSTMEHSHATIPVATVISPGQTSPKVVSAAQVTYPRWFGGSASCLAVLASHPLDLVKVRLQTAEISGQRFGVLKTAWDILRTQGPRGLYSGLSAGLIRQMTYGSTRFALYEGLKEKAASQGVLNFPVLMAISAVSGAAGGLVGNPADIVNVRMQHGTSTHEQRRLFQMIVGVGREGGATGYFRGVGPNCARAAVMTSCQLGAYDTFKSVLMGHLGMGDRGGTQLLSSVLAGLLATTLCSPVDVVKTQLMRSTAVPKPSAVDVVRALTRSDGLRWMFRGWIPSFARLGPHTAATMMFLEQQRRWYDNWYAGNAGA</sequence>
<dbReference type="PANTHER" id="PTHR45618">
    <property type="entry name" value="MITOCHONDRIAL DICARBOXYLATE CARRIER-RELATED"/>
    <property type="match status" value="1"/>
</dbReference>
<reference evidence="11" key="1">
    <citation type="journal article" date="2021" name="Nat. Commun.">
        <title>Genetic determinants of endophytism in the Arabidopsis root mycobiome.</title>
        <authorList>
            <person name="Mesny F."/>
            <person name="Miyauchi S."/>
            <person name="Thiergart T."/>
            <person name="Pickel B."/>
            <person name="Atanasova L."/>
            <person name="Karlsson M."/>
            <person name="Huettel B."/>
            <person name="Barry K.W."/>
            <person name="Haridas S."/>
            <person name="Chen C."/>
            <person name="Bauer D."/>
            <person name="Andreopoulos W."/>
            <person name="Pangilinan J."/>
            <person name="LaButti K."/>
            <person name="Riley R."/>
            <person name="Lipzen A."/>
            <person name="Clum A."/>
            <person name="Drula E."/>
            <person name="Henrissat B."/>
            <person name="Kohler A."/>
            <person name="Grigoriev I.V."/>
            <person name="Martin F.M."/>
            <person name="Hacquard S."/>
        </authorList>
    </citation>
    <scope>NUCLEOTIDE SEQUENCE</scope>
    <source>
        <strain evidence="11">MPI-SDFR-AT-0117</strain>
    </source>
</reference>
<organism evidence="11 12">
    <name type="scientific">Plectosphaerella plurivora</name>
    <dbReference type="NCBI Taxonomy" id="936078"/>
    <lineage>
        <taxon>Eukaryota</taxon>
        <taxon>Fungi</taxon>
        <taxon>Dikarya</taxon>
        <taxon>Ascomycota</taxon>
        <taxon>Pezizomycotina</taxon>
        <taxon>Sordariomycetes</taxon>
        <taxon>Hypocreomycetidae</taxon>
        <taxon>Glomerellales</taxon>
        <taxon>Plectosphaerellaceae</taxon>
        <taxon>Plectosphaerella</taxon>
    </lineage>
</organism>
<dbReference type="OrthoDB" id="448427at2759"/>
<feature type="repeat" description="Solcar" evidence="9">
    <location>
        <begin position="218"/>
        <end position="303"/>
    </location>
</feature>
<dbReference type="InterPro" id="IPR023395">
    <property type="entry name" value="MCP_dom_sf"/>
</dbReference>